<proteinExistence type="predicted"/>
<protein>
    <submittedName>
        <fullName evidence="3">Cytochrome c biogenesis protein CcdA</fullName>
    </submittedName>
</protein>
<feature type="transmembrane region" description="Helical" evidence="2">
    <location>
        <begin position="88"/>
        <end position="108"/>
    </location>
</feature>
<evidence type="ECO:0000313" key="3">
    <source>
        <dbReference type="EMBL" id="MBK9295371.1"/>
    </source>
</evidence>
<gene>
    <name evidence="3" type="ORF">IPN02_00540</name>
</gene>
<feature type="transmembrane region" description="Helical" evidence="2">
    <location>
        <begin position="6"/>
        <end position="25"/>
    </location>
</feature>
<feature type="region of interest" description="Disordered" evidence="1">
    <location>
        <begin position="284"/>
        <end position="337"/>
    </location>
</feature>
<keyword evidence="2" id="KW-0812">Transmembrane</keyword>
<reference evidence="3 4" key="1">
    <citation type="submission" date="2020-10" db="EMBL/GenBank/DDBJ databases">
        <title>Connecting structure to function with the recovery of over 1000 high-quality activated sludge metagenome-assembled genomes encoding full-length rRNA genes using long-read sequencing.</title>
        <authorList>
            <person name="Singleton C.M."/>
            <person name="Petriglieri F."/>
            <person name="Kristensen J.M."/>
            <person name="Kirkegaard R.H."/>
            <person name="Michaelsen T.Y."/>
            <person name="Andersen M.H."/>
            <person name="Karst S.M."/>
            <person name="Dueholm M.S."/>
            <person name="Nielsen P.H."/>
            <person name="Albertsen M."/>
        </authorList>
    </citation>
    <scope>NUCLEOTIDE SEQUENCE [LARGE SCALE GENOMIC DNA]</scope>
    <source>
        <strain evidence="3">Lyne_18-Q3-R50-59_MAXAC.006</strain>
    </source>
</reference>
<feature type="transmembrane region" description="Helical" evidence="2">
    <location>
        <begin position="62"/>
        <end position="82"/>
    </location>
</feature>
<feature type="transmembrane region" description="Helical" evidence="2">
    <location>
        <begin position="129"/>
        <end position="152"/>
    </location>
</feature>
<dbReference type="InterPro" id="IPR051790">
    <property type="entry name" value="Cytochrome_c-biogenesis_DsbD"/>
</dbReference>
<feature type="compositionally biased region" description="Low complexity" evidence="1">
    <location>
        <begin position="302"/>
        <end position="319"/>
    </location>
</feature>
<name>A0A936NA69_9ACTN</name>
<dbReference type="PANTHER" id="PTHR31272:SF4">
    <property type="entry name" value="CYTOCHROME C-TYPE BIOGENESIS PROTEIN HI_1454-RELATED"/>
    <property type="match status" value="1"/>
</dbReference>
<comment type="caution">
    <text evidence="3">The sequence shown here is derived from an EMBL/GenBank/DDBJ whole genome shotgun (WGS) entry which is preliminary data.</text>
</comment>
<keyword evidence="2" id="KW-0472">Membrane</keyword>
<evidence type="ECO:0000313" key="4">
    <source>
        <dbReference type="Proteomes" id="UP000727993"/>
    </source>
</evidence>
<sequence>MDAPLAWAFATGMAATVNPCGFALLPTYLTYYLGLDDGEDGAQASTATAIGRALKVSGAMTAGFLVVFGTMGLLWGSIRTFLQPNLPFITIGIGILVIGLGVAMLAGYEPTIGVPRLELSVGDRQLSSMFLYGISYAVASLSCTLPLFAGVLTSTLENSSPLAAGLTVATFGLGMGLLLAVLTMAVALGRTSIVRNMRRVLPWIHRISGGLLILAGLFVGYYGWTEYRITRGDRIDGGLSVTAQSWQGSVQTWVVTHQATLGWVSGALVVAAIGWVMAARIRRDRTGSDGTPSDRSSPDGPPTAAAHADAAAGGVTAATNPDQGASRSISQEPPVNR</sequence>
<organism evidence="3 4">
    <name type="scientific">Candidatus Neomicrothrix subdominans</name>
    <dbReference type="NCBI Taxonomy" id="2954438"/>
    <lineage>
        <taxon>Bacteria</taxon>
        <taxon>Bacillati</taxon>
        <taxon>Actinomycetota</taxon>
        <taxon>Acidimicrobiia</taxon>
        <taxon>Acidimicrobiales</taxon>
        <taxon>Microthrixaceae</taxon>
        <taxon>Candidatus Neomicrothrix</taxon>
    </lineage>
</organism>
<dbReference type="AlphaFoldDB" id="A0A936NA69"/>
<evidence type="ECO:0000256" key="1">
    <source>
        <dbReference type="SAM" id="MobiDB-lite"/>
    </source>
</evidence>
<accession>A0A936NA69</accession>
<feature type="transmembrane region" description="Helical" evidence="2">
    <location>
        <begin position="200"/>
        <end position="224"/>
    </location>
</feature>
<evidence type="ECO:0000256" key="2">
    <source>
        <dbReference type="SAM" id="Phobius"/>
    </source>
</evidence>
<dbReference type="EMBL" id="JADJZA010000001">
    <property type="protein sequence ID" value="MBK9295371.1"/>
    <property type="molecule type" value="Genomic_DNA"/>
</dbReference>
<feature type="transmembrane region" description="Helical" evidence="2">
    <location>
        <begin position="164"/>
        <end position="188"/>
    </location>
</feature>
<keyword evidence="2" id="KW-1133">Transmembrane helix</keyword>
<dbReference type="Proteomes" id="UP000727993">
    <property type="component" value="Unassembled WGS sequence"/>
</dbReference>
<dbReference type="PANTHER" id="PTHR31272">
    <property type="entry name" value="CYTOCHROME C-TYPE BIOGENESIS PROTEIN HI_1454-RELATED"/>
    <property type="match status" value="1"/>
</dbReference>
<feature type="transmembrane region" description="Helical" evidence="2">
    <location>
        <begin position="260"/>
        <end position="278"/>
    </location>
</feature>
<feature type="compositionally biased region" description="Polar residues" evidence="1">
    <location>
        <begin position="320"/>
        <end position="337"/>
    </location>
</feature>